<comment type="subcellular location">
    <subcellularLocation>
        <location evidence="10">Cell membrane</location>
        <topology evidence="10">Multi-pass membrane protein</topology>
    </subcellularLocation>
</comment>
<gene>
    <name evidence="10 11" type="primary">plsY</name>
    <name evidence="11" type="ORF">JKKLCJKK_00432</name>
</gene>
<evidence type="ECO:0000256" key="6">
    <source>
        <dbReference type="ARBA" id="ARBA00023098"/>
    </source>
</evidence>
<comment type="catalytic activity">
    <reaction evidence="10">
        <text>an acyl phosphate + sn-glycerol 3-phosphate = a 1-acyl-sn-glycero-3-phosphate + phosphate</text>
        <dbReference type="Rhea" id="RHEA:34075"/>
        <dbReference type="ChEBI" id="CHEBI:43474"/>
        <dbReference type="ChEBI" id="CHEBI:57597"/>
        <dbReference type="ChEBI" id="CHEBI:57970"/>
        <dbReference type="ChEBI" id="CHEBI:59918"/>
        <dbReference type="EC" id="2.3.1.275"/>
    </reaction>
</comment>
<keyword evidence="2 10" id="KW-0444">Lipid biosynthesis</keyword>
<dbReference type="NCBIfam" id="TIGR00023">
    <property type="entry name" value="glycerol-3-phosphate 1-O-acyltransferase PlsY"/>
    <property type="match status" value="1"/>
</dbReference>
<evidence type="ECO:0000256" key="4">
    <source>
        <dbReference type="ARBA" id="ARBA00022692"/>
    </source>
</evidence>
<evidence type="ECO:0000256" key="3">
    <source>
        <dbReference type="ARBA" id="ARBA00022679"/>
    </source>
</evidence>
<keyword evidence="3 10" id="KW-0808">Transferase</keyword>
<organism evidence="11 12">
    <name type="scientific">Collinsella intestinalis</name>
    <dbReference type="NCBI Taxonomy" id="147207"/>
    <lineage>
        <taxon>Bacteria</taxon>
        <taxon>Bacillati</taxon>
        <taxon>Actinomycetota</taxon>
        <taxon>Coriobacteriia</taxon>
        <taxon>Coriobacteriales</taxon>
        <taxon>Coriobacteriaceae</taxon>
        <taxon>Collinsella</taxon>
    </lineage>
</organism>
<evidence type="ECO:0000256" key="5">
    <source>
        <dbReference type="ARBA" id="ARBA00022989"/>
    </source>
</evidence>
<keyword evidence="5 10" id="KW-1133">Transmembrane helix</keyword>
<dbReference type="HAMAP" id="MF_01043">
    <property type="entry name" value="PlsY"/>
    <property type="match status" value="1"/>
</dbReference>
<dbReference type="SMART" id="SM01207">
    <property type="entry name" value="G3P_acyltransf"/>
    <property type="match status" value="1"/>
</dbReference>
<comment type="pathway">
    <text evidence="10">Lipid metabolism; phospholipid metabolism.</text>
</comment>
<keyword evidence="8 10" id="KW-0594">Phospholipid biosynthesis</keyword>
<dbReference type="Pfam" id="PF02660">
    <property type="entry name" value="G3P_acyltransf"/>
    <property type="match status" value="1"/>
</dbReference>
<evidence type="ECO:0000256" key="7">
    <source>
        <dbReference type="ARBA" id="ARBA00023136"/>
    </source>
</evidence>
<comment type="similarity">
    <text evidence="10">Belongs to the PlsY family.</text>
</comment>
<sequence length="244" mass="25866">MPGMDRFLALAGPGMFGASWWPLILTYIFTFLVCGIPFGKIFARLLGKIDLQKVGSGNIGTTNALRAGGPKVAIPTLICDVFKGVLGVNAARLVVANMVRIEPVDVLALNGGAGIGDTLLALAGLVCLCGHIFSPYLHFKGGKGIATGVGVLFGLSWPFALLHLGIFIVVVAFTRLVSLGSIITVLALPITVPLYFAGDSLSFKVIMSLLGLLIVWAHRSNVRKLLNGTESKLSFSKRVDKMDE</sequence>
<proteinExistence type="inferred from homology"/>
<keyword evidence="7 10" id="KW-0472">Membrane</keyword>
<dbReference type="EC" id="2.3.1.275" evidence="10"/>
<dbReference type="UniPathway" id="UPA00085"/>
<dbReference type="GeneID" id="77465419"/>
<dbReference type="GO" id="GO:0043772">
    <property type="term" value="F:acyl-phosphate glycerol-3-phosphate acyltransferase activity"/>
    <property type="evidence" value="ECO:0007669"/>
    <property type="project" value="UniProtKB-UniRule"/>
</dbReference>
<dbReference type="InterPro" id="IPR003811">
    <property type="entry name" value="G3P_acylTferase_PlsY"/>
</dbReference>
<dbReference type="PANTHER" id="PTHR30309">
    <property type="entry name" value="INNER MEMBRANE PROTEIN YGIH"/>
    <property type="match status" value="1"/>
</dbReference>
<protein>
    <recommendedName>
        <fullName evidence="10">Glycerol-3-phosphate acyltransferase</fullName>
    </recommendedName>
    <alternativeName>
        <fullName evidence="10">Acyl-PO4 G3P acyltransferase</fullName>
    </alternativeName>
    <alternativeName>
        <fullName evidence="10">Acyl-phosphate--glycerol-3-phosphate acyltransferase</fullName>
    </alternativeName>
    <alternativeName>
        <fullName evidence="10">G3P acyltransferase</fullName>
        <shortName evidence="10">GPAT</shortName>
        <ecNumber evidence="10">2.3.1.275</ecNumber>
    </alternativeName>
    <alternativeName>
        <fullName evidence="10">Lysophosphatidic acid synthase</fullName>
        <shortName evidence="10">LPA synthase</shortName>
    </alternativeName>
</protein>
<dbReference type="GO" id="GO:0008654">
    <property type="term" value="P:phospholipid biosynthetic process"/>
    <property type="evidence" value="ECO:0007669"/>
    <property type="project" value="UniProtKB-UniRule"/>
</dbReference>
<dbReference type="AlphaFoldDB" id="A0A5K1ITP0"/>
<evidence type="ECO:0000256" key="10">
    <source>
        <dbReference type="HAMAP-Rule" id="MF_01043"/>
    </source>
</evidence>
<keyword evidence="11" id="KW-0012">Acyltransferase</keyword>
<comment type="function">
    <text evidence="10">Catalyzes the transfer of an acyl group from acyl-phosphate (acyl-PO(4)) to glycerol-3-phosphate (G3P) to form lysophosphatidic acid (LPA). This enzyme utilizes acyl-phosphate as fatty acyl donor, but not acyl-CoA or acyl-ACP.</text>
</comment>
<accession>A0A5K1ITP0</accession>
<evidence type="ECO:0000256" key="9">
    <source>
        <dbReference type="ARBA" id="ARBA00023264"/>
    </source>
</evidence>
<dbReference type="PANTHER" id="PTHR30309:SF0">
    <property type="entry name" value="GLYCEROL-3-PHOSPHATE ACYLTRANSFERASE-RELATED"/>
    <property type="match status" value="1"/>
</dbReference>
<comment type="subunit">
    <text evidence="10">Probably interacts with PlsX.</text>
</comment>
<dbReference type="GO" id="GO:0005886">
    <property type="term" value="C:plasma membrane"/>
    <property type="evidence" value="ECO:0007669"/>
    <property type="project" value="UniProtKB-SubCell"/>
</dbReference>
<reference evidence="11 12" key="1">
    <citation type="submission" date="2019-10" db="EMBL/GenBank/DDBJ databases">
        <authorList>
            <person name="Wolf R A."/>
        </authorList>
    </citation>
    <scope>NUCLEOTIDE SEQUENCE [LARGE SCALE GENOMIC DNA]</scope>
    <source>
        <strain evidence="11">Collinsella_intestinalis_DSM_13632</strain>
    </source>
</reference>
<feature type="transmembrane region" description="Helical" evidence="10">
    <location>
        <begin position="176"/>
        <end position="195"/>
    </location>
</feature>
<name>A0A5K1ITP0_9ACTN</name>
<evidence type="ECO:0000256" key="1">
    <source>
        <dbReference type="ARBA" id="ARBA00022475"/>
    </source>
</evidence>
<keyword evidence="6 10" id="KW-0443">Lipid metabolism</keyword>
<feature type="transmembrane region" description="Helical" evidence="10">
    <location>
        <begin position="145"/>
        <end position="169"/>
    </location>
</feature>
<feature type="transmembrane region" description="Helical" evidence="10">
    <location>
        <begin position="20"/>
        <end position="43"/>
    </location>
</feature>
<keyword evidence="4 10" id="KW-0812">Transmembrane</keyword>
<keyword evidence="1 10" id="KW-1003">Cell membrane</keyword>
<keyword evidence="9 10" id="KW-1208">Phospholipid metabolism</keyword>
<evidence type="ECO:0000313" key="11">
    <source>
        <dbReference type="EMBL" id="VWL91873.1"/>
    </source>
</evidence>
<evidence type="ECO:0000313" key="12">
    <source>
        <dbReference type="Proteomes" id="UP000405524"/>
    </source>
</evidence>
<feature type="transmembrane region" description="Helical" evidence="10">
    <location>
        <begin position="119"/>
        <end position="139"/>
    </location>
</feature>
<dbReference type="EMBL" id="CABWIC010000007">
    <property type="protein sequence ID" value="VWL91873.1"/>
    <property type="molecule type" value="Genomic_DNA"/>
</dbReference>
<dbReference type="RefSeq" id="WP_193221163.1">
    <property type="nucleotide sequence ID" value="NZ_CABWIC010000007.1"/>
</dbReference>
<evidence type="ECO:0000256" key="8">
    <source>
        <dbReference type="ARBA" id="ARBA00023209"/>
    </source>
</evidence>
<evidence type="ECO:0000256" key="2">
    <source>
        <dbReference type="ARBA" id="ARBA00022516"/>
    </source>
</evidence>
<dbReference type="Proteomes" id="UP000405524">
    <property type="component" value="Unassembled WGS sequence"/>
</dbReference>